<proteinExistence type="predicted"/>
<sequence length="575" mass="65905">MALSKSPQSGQLPMSCQMCEESNEIRWKCLLCDFLLCSKCQKLHKKVKSTDHHTIIDIKDIASHQQQTKDKLDFSNITCGIHAGQNCCLYCQSCEVVVCPLCIINIHDKHKMIELAQGYELTIKTVKTFNSEIDQKLVQNMKELSELGTFKSSEDSKYELEKQKILSRKKILKDEVEQHTNKLLKELDQRKEILMKSVNDTENRSEKIIKDLDLRKKNLSQAINSNIANQVFNIYSEEKTSRKQITDPVKTIFQKMPKFVPGKQVIQDFYLGGLQVSETDDDQKIFEFKLIKQYKTELPLVENLIWCGDAQIWISHLKSHQLTKLKLTNESISLHKMHTFKIDVYNMALLQSGDLLLSTMESNLKILPFSSSKVKPAKYRVNPLITLAVHVTRDYKILVGARENQPNSFPVNGPRQVITMNMDGRKENMYHINNKGQPIFTLPYRITTGNDNNIYVIDTLDEEGNGRIVALEKANAVRWIYLGNPDINKEKTLKPDNFVATKSDNIIIIDMDNDMIHILNTSGQCVHLMNTEDKLGIQCPYSLDIDNTGTLYIGCGRYVGEPMEAKIYTVQVSRF</sequence>
<feature type="coiled-coil region" evidence="5">
    <location>
        <begin position="162"/>
        <end position="204"/>
    </location>
</feature>
<dbReference type="Gene3D" id="2.120.10.30">
    <property type="entry name" value="TolB, C-terminal domain"/>
    <property type="match status" value="1"/>
</dbReference>
<dbReference type="InterPro" id="IPR043145">
    <property type="entry name" value="Znf_ZZ_sf"/>
</dbReference>
<name>A0A6J8EG55_MYTCO</name>
<dbReference type="EMBL" id="CACVKT020008931">
    <property type="protein sequence ID" value="CAC5418605.1"/>
    <property type="molecule type" value="Genomic_DNA"/>
</dbReference>
<keyword evidence="1" id="KW-0479">Metal-binding</keyword>
<dbReference type="SUPFAM" id="SSF101898">
    <property type="entry name" value="NHL repeat"/>
    <property type="match status" value="1"/>
</dbReference>
<protein>
    <submittedName>
        <fullName evidence="7">TRIM2_3</fullName>
    </submittedName>
</protein>
<dbReference type="PANTHER" id="PTHR25462">
    <property type="entry name" value="BONUS, ISOFORM C-RELATED"/>
    <property type="match status" value="1"/>
</dbReference>
<keyword evidence="5" id="KW-0175">Coiled coil</keyword>
<evidence type="ECO:0000256" key="3">
    <source>
        <dbReference type="ARBA" id="ARBA00022833"/>
    </source>
</evidence>
<evidence type="ECO:0000256" key="2">
    <source>
        <dbReference type="ARBA" id="ARBA00022771"/>
    </source>
</evidence>
<organism evidence="7 8">
    <name type="scientific">Mytilus coruscus</name>
    <name type="common">Sea mussel</name>
    <dbReference type="NCBI Taxonomy" id="42192"/>
    <lineage>
        <taxon>Eukaryota</taxon>
        <taxon>Metazoa</taxon>
        <taxon>Spiralia</taxon>
        <taxon>Lophotrochozoa</taxon>
        <taxon>Mollusca</taxon>
        <taxon>Bivalvia</taxon>
        <taxon>Autobranchia</taxon>
        <taxon>Pteriomorphia</taxon>
        <taxon>Mytilida</taxon>
        <taxon>Mytiloidea</taxon>
        <taxon>Mytilidae</taxon>
        <taxon>Mytilinae</taxon>
        <taxon>Mytilus</taxon>
    </lineage>
</organism>
<evidence type="ECO:0000256" key="5">
    <source>
        <dbReference type="SAM" id="Coils"/>
    </source>
</evidence>
<evidence type="ECO:0000259" key="6">
    <source>
        <dbReference type="PROSITE" id="PS50119"/>
    </source>
</evidence>
<dbReference type="OrthoDB" id="6110252at2759"/>
<dbReference type="InterPro" id="IPR011042">
    <property type="entry name" value="6-blade_b-propeller_TolB-like"/>
</dbReference>
<evidence type="ECO:0000313" key="8">
    <source>
        <dbReference type="Proteomes" id="UP000507470"/>
    </source>
</evidence>
<dbReference type="Gene3D" id="3.30.160.60">
    <property type="entry name" value="Classic Zinc Finger"/>
    <property type="match status" value="1"/>
</dbReference>
<feature type="domain" description="B box-type" evidence="6">
    <location>
        <begin position="74"/>
        <end position="115"/>
    </location>
</feature>
<dbReference type="SUPFAM" id="SSF57845">
    <property type="entry name" value="B-box zinc-binding domain"/>
    <property type="match status" value="1"/>
</dbReference>
<accession>A0A6J8EG55</accession>
<dbReference type="PANTHER" id="PTHR25462:SF296">
    <property type="entry name" value="MEIOTIC P26, ISOFORM F"/>
    <property type="match status" value="1"/>
</dbReference>
<dbReference type="AlphaFoldDB" id="A0A6J8EG55"/>
<keyword evidence="3" id="KW-0862">Zinc</keyword>
<evidence type="ECO:0000256" key="1">
    <source>
        <dbReference type="ARBA" id="ARBA00022723"/>
    </source>
</evidence>
<dbReference type="CDD" id="cd19757">
    <property type="entry name" value="Bbox1"/>
    <property type="match status" value="1"/>
</dbReference>
<evidence type="ECO:0000256" key="4">
    <source>
        <dbReference type="PROSITE-ProRule" id="PRU00024"/>
    </source>
</evidence>
<dbReference type="PROSITE" id="PS50119">
    <property type="entry name" value="ZF_BBOX"/>
    <property type="match status" value="1"/>
</dbReference>
<dbReference type="InterPro" id="IPR000315">
    <property type="entry name" value="Znf_B-box"/>
</dbReference>
<dbReference type="GO" id="GO:0008270">
    <property type="term" value="F:zinc ion binding"/>
    <property type="evidence" value="ECO:0007669"/>
    <property type="project" value="UniProtKB-KW"/>
</dbReference>
<reference evidence="7 8" key="1">
    <citation type="submission" date="2020-06" db="EMBL/GenBank/DDBJ databases">
        <authorList>
            <person name="Li R."/>
            <person name="Bekaert M."/>
        </authorList>
    </citation>
    <scope>NUCLEOTIDE SEQUENCE [LARGE SCALE GENOMIC DNA]</scope>
    <source>
        <strain evidence="8">wild</strain>
    </source>
</reference>
<dbReference type="InterPro" id="IPR047153">
    <property type="entry name" value="TRIM45/56/19-like"/>
</dbReference>
<gene>
    <name evidence="7" type="ORF">MCOR_51028</name>
</gene>
<dbReference type="Pfam" id="PF00643">
    <property type="entry name" value="zf-B_box"/>
    <property type="match status" value="1"/>
</dbReference>
<dbReference type="Gene3D" id="3.30.60.90">
    <property type="match status" value="1"/>
</dbReference>
<evidence type="ECO:0000313" key="7">
    <source>
        <dbReference type="EMBL" id="CAC5418605.1"/>
    </source>
</evidence>
<dbReference type="CDD" id="cd19756">
    <property type="entry name" value="Bbox2"/>
    <property type="match status" value="1"/>
</dbReference>
<dbReference type="Proteomes" id="UP000507470">
    <property type="component" value="Unassembled WGS sequence"/>
</dbReference>
<keyword evidence="8" id="KW-1185">Reference proteome</keyword>
<keyword evidence="2 4" id="KW-0863">Zinc-finger</keyword>